<gene>
    <name evidence="2" type="ORF">OXH18_17775</name>
</gene>
<dbReference type="EMBL" id="CP113797">
    <property type="protein sequence ID" value="WAL59012.1"/>
    <property type="molecule type" value="Genomic_DNA"/>
</dbReference>
<dbReference type="PANTHER" id="PTHR42834:SF1">
    <property type="entry name" value="ENDONUCLEASE_EXONUCLEASE_PHOSPHATASE FAMILY PROTEIN (AFU_ORTHOLOGUE AFUA_3G09210)"/>
    <property type="match status" value="1"/>
</dbReference>
<dbReference type="Pfam" id="PF03372">
    <property type="entry name" value="Exo_endo_phos"/>
    <property type="match status" value="1"/>
</dbReference>
<reference evidence="2" key="1">
    <citation type="submission" date="2022-12" db="EMBL/GenBank/DDBJ databases">
        <title>Polyphasic identification of a Novel Hot-Spring Cyanobacterium Ocullathermofonsia sinensis gen nov. sp. nov. and Genomic Insights on its Adaptations to the Thermal Habitat.</title>
        <authorList>
            <person name="Daroch M."/>
            <person name="Tang J."/>
            <person name="Jiang Y."/>
        </authorList>
    </citation>
    <scope>NUCLEOTIDE SEQUENCE</scope>
    <source>
        <strain evidence="2">PKUAC-SCTA174</strain>
    </source>
</reference>
<keyword evidence="2" id="KW-0255">Endonuclease</keyword>
<accession>A0A9E9C909</accession>
<protein>
    <submittedName>
        <fullName evidence="2">Endonuclease/exonuclease/phosphatase family protein</fullName>
    </submittedName>
</protein>
<evidence type="ECO:0000313" key="3">
    <source>
        <dbReference type="Proteomes" id="UP001163152"/>
    </source>
</evidence>
<organism evidence="2 3">
    <name type="scientific">Thermocoleostomius sinensis A174</name>
    <dbReference type="NCBI Taxonomy" id="2016057"/>
    <lineage>
        <taxon>Bacteria</taxon>
        <taxon>Bacillati</taxon>
        <taxon>Cyanobacteriota</taxon>
        <taxon>Cyanophyceae</taxon>
        <taxon>Oculatellales</taxon>
        <taxon>Oculatellaceae</taxon>
        <taxon>Thermocoleostomius</taxon>
    </lineage>
</organism>
<evidence type="ECO:0000313" key="2">
    <source>
        <dbReference type="EMBL" id="WAL59012.1"/>
    </source>
</evidence>
<name>A0A9E9C909_9CYAN</name>
<keyword evidence="3" id="KW-1185">Reference proteome</keyword>
<dbReference type="Gene3D" id="3.60.10.10">
    <property type="entry name" value="Endonuclease/exonuclease/phosphatase"/>
    <property type="match status" value="1"/>
</dbReference>
<proteinExistence type="predicted"/>
<keyword evidence="2" id="KW-0378">Hydrolase</keyword>
<keyword evidence="2" id="KW-0540">Nuclease</keyword>
<dbReference type="InterPro" id="IPR036691">
    <property type="entry name" value="Endo/exonu/phosph_ase_sf"/>
</dbReference>
<dbReference type="KEGG" id="tsin:OXH18_17775"/>
<dbReference type="RefSeq" id="WP_268608518.1">
    <property type="nucleotide sequence ID" value="NZ_CP113797.1"/>
</dbReference>
<sequence>MPTAFTVMTWNVENLFPPGHAISPSKVISPADYESKLSYLKQRILEVDPDIIALQEIGSRSPDDTQSLDDLQAHLQNYPYKALSSNPDRRLIRVGFLSKLDILQTDDFADFPAGELSQVPDWSSKPPVTQMGRGGLRIEIELSSGLRIRLINLHLKSKLITYLPTARANPRFQPRDENERSIGQGLALLRRTAEAVTVRVYLNSLMQPDDTTETIVLGDLNDEPRAATTQLLLGPEDADITTDDKLDIVRLYNLVDSIPRRGDESNDKRFLSSKERFSRIYKGRYELIDHILVSKGLLGTESSLRQDQWRVLEVRSLVDSIQQQSIGDNPVERFGKNRPDHAPIYARFTL</sequence>
<dbReference type="Proteomes" id="UP001163152">
    <property type="component" value="Chromosome"/>
</dbReference>
<evidence type="ECO:0000259" key="1">
    <source>
        <dbReference type="Pfam" id="PF03372"/>
    </source>
</evidence>
<dbReference type="AlphaFoldDB" id="A0A9E9C909"/>
<dbReference type="InterPro" id="IPR005135">
    <property type="entry name" value="Endo/exonuclease/phosphatase"/>
</dbReference>
<dbReference type="SUPFAM" id="SSF56219">
    <property type="entry name" value="DNase I-like"/>
    <property type="match status" value="1"/>
</dbReference>
<dbReference type="GO" id="GO:0004519">
    <property type="term" value="F:endonuclease activity"/>
    <property type="evidence" value="ECO:0007669"/>
    <property type="project" value="UniProtKB-KW"/>
</dbReference>
<feature type="domain" description="Endonuclease/exonuclease/phosphatase" evidence="1">
    <location>
        <begin position="8"/>
        <end position="304"/>
    </location>
</feature>
<dbReference type="PANTHER" id="PTHR42834">
    <property type="entry name" value="ENDONUCLEASE/EXONUCLEASE/PHOSPHATASE FAMILY PROTEIN (AFU_ORTHOLOGUE AFUA_3G09210)"/>
    <property type="match status" value="1"/>
</dbReference>